<sequence>MKTKNKLNYTLGCIISVSLYACKSLETNGGLTTNIISVPCKIRPSVKGVPEQLNTNFSAALYLGSRKEGAKNGFSYGAFSGLSAITVNPHVMEDKIDYEYDGLALSNGIAGIYDNKKINIGLALGIDMLTDKNRANWIYQGKPWIGILFGITLN</sequence>
<dbReference type="RefSeq" id="WP_288884293.1">
    <property type="nucleotide sequence ID" value="NZ_CBFGNQ010000019.1"/>
</dbReference>
<comment type="caution">
    <text evidence="1">The sequence shown here is derived from an EMBL/GenBank/DDBJ whole genome shotgun (WGS) entry which is preliminary data.</text>
</comment>
<keyword evidence="2" id="KW-1185">Reference proteome</keyword>
<evidence type="ECO:0000313" key="2">
    <source>
        <dbReference type="Proteomes" id="UP001378956"/>
    </source>
</evidence>
<proteinExistence type="predicted"/>
<dbReference type="PROSITE" id="PS51257">
    <property type="entry name" value="PROKAR_LIPOPROTEIN"/>
    <property type="match status" value="1"/>
</dbReference>
<evidence type="ECO:0000313" key="1">
    <source>
        <dbReference type="EMBL" id="MEJ2900915.1"/>
    </source>
</evidence>
<protein>
    <recommendedName>
        <fullName evidence="3">Lipoprotein</fullName>
    </recommendedName>
</protein>
<evidence type="ECO:0008006" key="3">
    <source>
        <dbReference type="Google" id="ProtNLM"/>
    </source>
</evidence>
<organism evidence="1 2">
    <name type="scientific">Pedobacter panaciterrae</name>
    <dbReference type="NCBI Taxonomy" id="363849"/>
    <lineage>
        <taxon>Bacteria</taxon>
        <taxon>Pseudomonadati</taxon>
        <taxon>Bacteroidota</taxon>
        <taxon>Sphingobacteriia</taxon>
        <taxon>Sphingobacteriales</taxon>
        <taxon>Sphingobacteriaceae</taxon>
        <taxon>Pedobacter</taxon>
    </lineage>
</organism>
<accession>A0ABU8NFC9</accession>
<name>A0ABU8NFC9_9SPHI</name>
<gene>
    <name evidence="1" type="ORF">WAE58_00680</name>
</gene>
<reference evidence="1 2" key="1">
    <citation type="submission" date="2024-03" db="EMBL/GenBank/DDBJ databases">
        <title>Sequence of Lycoming College Course Isolates.</title>
        <authorList>
            <person name="Plotts O."/>
            <person name="Newman J."/>
        </authorList>
    </citation>
    <scope>NUCLEOTIDE SEQUENCE [LARGE SCALE GENOMIC DNA]</scope>
    <source>
        <strain evidence="1 2">CJB-3</strain>
    </source>
</reference>
<dbReference type="EMBL" id="JBBEUB010000001">
    <property type="protein sequence ID" value="MEJ2900915.1"/>
    <property type="molecule type" value="Genomic_DNA"/>
</dbReference>
<dbReference type="Proteomes" id="UP001378956">
    <property type="component" value="Unassembled WGS sequence"/>
</dbReference>